<reference evidence="3" key="1">
    <citation type="submission" date="2016-09" db="EMBL/GenBank/DDBJ databases">
        <authorList>
            <person name="Varghese N."/>
            <person name="Submissions S."/>
        </authorList>
    </citation>
    <scope>NUCLEOTIDE SEQUENCE [LARGE SCALE GENOMIC DNA]</scope>
    <source>
        <strain evidence="3">ANC 4422</strain>
    </source>
</reference>
<dbReference type="InterPro" id="IPR009707">
    <property type="entry name" value="GlpM/YdgC"/>
</dbReference>
<organism evidence="2 3">
    <name type="scientific">Acinetobacter boissieri</name>
    <dbReference type="NCBI Taxonomy" id="1219383"/>
    <lineage>
        <taxon>Bacteria</taxon>
        <taxon>Pseudomonadati</taxon>
        <taxon>Pseudomonadota</taxon>
        <taxon>Gammaproteobacteria</taxon>
        <taxon>Moraxellales</taxon>
        <taxon>Moraxellaceae</taxon>
        <taxon>Acinetobacter</taxon>
    </lineage>
</organism>
<evidence type="ECO:0000313" key="2">
    <source>
        <dbReference type="EMBL" id="SDB94422.1"/>
    </source>
</evidence>
<keyword evidence="1" id="KW-1133">Transmembrane helix</keyword>
<dbReference type="Pfam" id="PF06942">
    <property type="entry name" value="GlpM"/>
    <property type="match status" value="1"/>
</dbReference>
<evidence type="ECO:0000313" key="3">
    <source>
        <dbReference type="Proteomes" id="UP000242501"/>
    </source>
</evidence>
<protein>
    <submittedName>
        <fullName evidence="2">Membrane protein GlpM</fullName>
    </submittedName>
</protein>
<feature type="transmembrane region" description="Helical" evidence="1">
    <location>
        <begin position="71"/>
        <end position="95"/>
    </location>
</feature>
<dbReference type="EMBL" id="FMYL01000006">
    <property type="protein sequence ID" value="SDB94422.1"/>
    <property type="molecule type" value="Genomic_DNA"/>
</dbReference>
<name>A0A1G6HJJ5_9GAMM</name>
<accession>A0A1G6HJJ5</accession>
<keyword evidence="3" id="KW-1185">Reference proteome</keyword>
<dbReference type="Proteomes" id="UP000242501">
    <property type="component" value="Unassembled WGS sequence"/>
</dbReference>
<proteinExistence type="predicted"/>
<keyword evidence="1" id="KW-0472">Membrane</keyword>
<dbReference type="STRING" id="1219383.SAMN05421733_10678"/>
<dbReference type="AlphaFoldDB" id="A0A1G6HJJ5"/>
<feature type="transmembrane region" description="Helical" evidence="1">
    <location>
        <begin position="47"/>
        <end position="65"/>
    </location>
</feature>
<feature type="transmembrane region" description="Helical" evidence="1">
    <location>
        <begin position="14"/>
        <end position="35"/>
    </location>
</feature>
<keyword evidence="1" id="KW-0812">Transmembrane</keyword>
<sequence>MVLVLSMLSKSKSFYIAGLIPLFPTFTLIAQLIVFQEQGAQALQKTALFGLWSLIPYTVYLWLIYMLSTRVSLLACLGFATCAWIVAAGVLLYGWSLFYR</sequence>
<gene>
    <name evidence="2" type="ORF">SAMN05421733_10678</name>
</gene>
<evidence type="ECO:0000256" key="1">
    <source>
        <dbReference type="SAM" id="Phobius"/>
    </source>
</evidence>